<evidence type="ECO:0000256" key="1">
    <source>
        <dbReference type="SAM" id="MobiDB-lite"/>
    </source>
</evidence>
<evidence type="ECO:0000313" key="3">
    <source>
        <dbReference type="Proteomes" id="UP001162164"/>
    </source>
</evidence>
<feature type="compositionally biased region" description="Acidic residues" evidence="1">
    <location>
        <begin position="85"/>
        <end position="94"/>
    </location>
</feature>
<proteinExistence type="predicted"/>
<protein>
    <submittedName>
        <fullName evidence="2">Uncharacterized protein</fullName>
    </submittedName>
</protein>
<gene>
    <name evidence="2" type="ORF">NQ317_000334</name>
</gene>
<dbReference type="EMBL" id="JAPWTJ010000061">
    <property type="protein sequence ID" value="KAJ8983774.1"/>
    <property type="molecule type" value="Genomic_DNA"/>
</dbReference>
<dbReference type="Proteomes" id="UP001162164">
    <property type="component" value="Unassembled WGS sequence"/>
</dbReference>
<comment type="caution">
    <text evidence="2">The sequence shown here is derived from an EMBL/GenBank/DDBJ whole genome shotgun (WGS) entry which is preliminary data.</text>
</comment>
<feature type="region of interest" description="Disordered" evidence="1">
    <location>
        <begin position="85"/>
        <end position="110"/>
    </location>
</feature>
<accession>A0ABQ9K0T6</accession>
<keyword evidence="3" id="KW-1185">Reference proteome</keyword>
<organism evidence="2 3">
    <name type="scientific">Molorchus minor</name>
    <dbReference type="NCBI Taxonomy" id="1323400"/>
    <lineage>
        <taxon>Eukaryota</taxon>
        <taxon>Metazoa</taxon>
        <taxon>Ecdysozoa</taxon>
        <taxon>Arthropoda</taxon>
        <taxon>Hexapoda</taxon>
        <taxon>Insecta</taxon>
        <taxon>Pterygota</taxon>
        <taxon>Neoptera</taxon>
        <taxon>Endopterygota</taxon>
        <taxon>Coleoptera</taxon>
        <taxon>Polyphaga</taxon>
        <taxon>Cucujiformia</taxon>
        <taxon>Chrysomeloidea</taxon>
        <taxon>Cerambycidae</taxon>
        <taxon>Lamiinae</taxon>
        <taxon>Monochamini</taxon>
        <taxon>Molorchus</taxon>
    </lineage>
</organism>
<reference evidence="2" key="1">
    <citation type="journal article" date="2023" name="Insect Mol. Biol.">
        <title>Genome sequencing provides insights into the evolution of gene families encoding plant cell wall-degrading enzymes in longhorned beetles.</title>
        <authorList>
            <person name="Shin N.R."/>
            <person name="Okamura Y."/>
            <person name="Kirsch R."/>
            <person name="Pauchet Y."/>
        </authorList>
    </citation>
    <scope>NUCLEOTIDE SEQUENCE</scope>
    <source>
        <strain evidence="2">MMC_N1</strain>
    </source>
</reference>
<name>A0ABQ9K0T6_9CUCU</name>
<sequence length="123" mass="14295">MCKKSTKTLQGYLEALFFKKEVNPKSFVNTGLNVYVTPLTYMDNYSNQDISDDVNGHREKRKRITKEQRCSLTILYIIENRDELCDSGDSEDEDLLSKPEESEDESKENMVTFEEVIVEPDIK</sequence>
<evidence type="ECO:0000313" key="2">
    <source>
        <dbReference type="EMBL" id="KAJ8983774.1"/>
    </source>
</evidence>